<dbReference type="EMBL" id="CP146016">
    <property type="protein sequence ID" value="WWQ60498.1"/>
    <property type="molecule type" value="Genomic_DNA"/>
</dbReference>
<sequence>MIILKTKDKSTIKRIVEIAEKRNDVQLELIIYTENRSLRAALQAWYKLEKIKME</sequence>
<dbReference type="GeneID" id="89337878"/>
<dbReference type="AlphaFoldDB" id="A0AAX4L2R8"/>
<proteinExistence type="predicted"/>
<evidence type="ECO:0000313" key="2">
    <source>
        <dbReference type="Proteomes" id="UP001432202"/>
    </source>
</evidence>
<dbReference type="RefSeq" id="WP_338601359.1">
    <property type="nucleotide sequence ID" value="NZ_CP146016.1"/>
</dbReference>
<protein>
    <submittedName>
        <fullName evidence="1">Uncharacterized protein</fullName>
    </submittedName>
</protein>
<reference evidence="1 2" key="1">
    <citation type="submission" date="2024-02" db="EMBL/GenBank/DDBJ databases">
        <title>STSV induces naive adaptation in Sulfolobus.</title>
        <authorList>
            <person name="Xiang X."/>
            <person name="Song M."/>
        </authorList>
    </citation>
    <scope>NUCLEOTIDE SEQUENCE [LARGE SCALE GENOMIC DNA]</scope>
    <source>
        <strain evidence="1 2">RT2</strain>
    </source>
</reference>
<name>A0AAX4L2R8_9CREN</name>
<evidence type="ECO:0000313" key="1">
    <source>
        <dbReference type="EMBL" id="WWQ60498.1"/>
    </source>
</evidence>
<dbReference type="Proteomes" id="UP001432202">
    <property type="component" value="Chromosome"/>
</dbReference>
<organism evidence="1 2">
    <name type="scientific">Sulfolobus tengchongensis</name>
    <dbReference type="NCBI Taxonomy" id="207809"/>
    <lineage>
        <taxon>Archaea</taxon>
        <taxon>Thermoproteota</taxon>
        <taxon>Thermoprotei</taxon>
        <taxon>Sulfolobales</taxon>
        <taxon>Sulfolobaceae</taxon>
        <taxon>Sulfolobus</taxon>
    </lineage>
</organism>
<accession>A0AAX4L2R8</accession>
<gene>
    <name evidence="1" type="ORF">V6M85_13875</name>
</gene>
<keyword evidence="2" id="KW-1185">Reference proteome</keyword>